<evidence type="ECO:0008006" key="11">
    <source>
        <dbReference type="Google" id="ProtNLM"/>
    </source>
</evidence>
<sequence length="788" mass="87424">MTAEWDINDAHIPFVQDVAYDKFNEWADGHCRYVYLPTEDQARKHISGWAMRNTNNHNVAILKKSCLGVLICSARCRLPNGGQIHLRPAICDKARRKQQGRACPNRNCKNGRLEVLACRGHCGYPVTHYWRHTDRAIFFQAKGSHDHPKPESKTSGETRKLVGVCGSKSKTKKLSVLLLRDAALGNKLMSLKNGSKPSNSPSTTVEILQPPPLIPDSSVDKPKCNTCFKSPCCCRVTLPNSALQPKLSNIPSPAIQYPETAFGNPQSSTWPCYPTGTGHQTYESCMGTTQTMSSYPTSSIESFQPEEIFQLDQPLRVGPPQPMHSNVVPPPTTLLDLGSGTIYKKCNQIAPDYFISGNGNLFNDYLTHPGPLSDKSMGPSPTQYPTADLPRSIKKESLPKSYECSSYGQRQPTPSRFDCDSQQSCRKAQKAANLNNNNHHGGQYGAGGAYATCDEVNYCYQTASGTYQQQQQQLQQHGYGGAQTDVTGGTQMLMANGYADEYYRYSDGGGAGGYGKLSAVGTGVPMNSDVQLASLSAHISTYRGELTLKFFLLVGQILKQYAIFNCFKCSKIQSNMEEEYGDFPKNAIGTMIRKMLTMLDEHEIGPKLSRVAMYFAWERKSPPDCAVTGLLSYGKLVNHSCNPNAMILYDYGQIKCILIRPVRKGQQITISLGPAWFVIGNQQASDLSFTCQCEVCLYGRVGEWIKTGKALPAKALKDLELCTEVMLNEKINEAAKLNAYQQIIQRYDQYLPNMDMSYHLRMYYHKLTQAIMKENIQLNRAKVAAAVV</sequence>
<accession>A0ABD1CRV0</accession>
<evidence type="ECO:0000313" key="9">
    <source>
        <dbReference type="EMBL" id="KAL1379128.1"/>
    </source>
</evidence>
<dbReference type="EMBL" id="JBEHCU010009863">
    <property type="protein sequence ID" value="KAL1379128.1"/>
    <property type="molecule type" value="Genomic_DNA"/>
</dbReference>
<dbReference type="PANTHER" id="PTHR12414:SF8">
    <property type="entry name" value="TRANSCRIPTION FACTOR GLIAL CELLS MISSING-RELATED"/>
    <property type="match status" value="1"/>
</dbReference>
<evidence type="ECO:0000256" key="5">
    <source>
        <dbReference type="ARBA" id="ARBA00023242"/>
    </source>
</evidence>
<evidence type="ECO:0000259" key="7">
    <source>
        <dbReference type="PROSITE" id="PS50280"/>
    </source>
</evidence>
<dbReference type="InterPro" id="IPR001214">
    <property type="entry name" value="SET_dom"/>
</dbReference>
<dbReference type="GO" id="GO:0008170">
    <property type="term" value="F:N-methyltransferase activity"/>
    <property type="evidence" value="ECO:0007669"/>
    <property type="project" value="UniProtKB-ARBA"/>
</dbReference>
<evidence type="ECO:0000259" key="8">
    <source>
        <dbReference type="PROSITE" id="PS50807"/>
    </source>
</evidence>
<dbReference type="GO" id="GO:0003677">
    <property type="term" value="F:DNA binding"/>
    <property type="evidence" value="ECO:0007669"/>
    <property type="project" value="UniProtKB-KW"/>
</dbReference>
<dbReference type="InterPro" id="IPR036115">
    <property type="entry name" value="GCM_dom_sf"/>
</dbReference>
<organism evidence="9 10">
    <name type="scientific">Culex pipiens pipiens</name>
    <name type="common">Northern house mosquito</name>
    <dbReference type="NCBI Taxonomy" id="38569"/>
    <lineage>
        <taxon>Eukaryota</taxon>
        <taxon>Metazoa</taxon>
        <taxon>Ecdysozoa</taxon>
        <taxon>Arthropoda</taxon>
        <taxon>Hexapoda</taxon>
        <taxon>Insecta</taxon>
        <taxon>Pterygota</taxon>
        <taxon>Neoptera</taxon>
        <taxon>Endopterygota</taxon>
        <taxon>Diptera</taxon>
        <taxon>Nematocera</taxon>
        <taxon>Culicoidea</taxon>
        <taxon>Culicidae</taxon>
        <taxon>Culicinae</taxon>
        <taxon>Culicini</taxon>
        <taxon>Culex</taxon>
        <taxon>Culex</taxon>
    </lineage>
</organism>
<dbReference type="Gene3D" id="2.20.25.670">
    <property type="entry name" value="GCM domain, large subdomain"/>
    <property type="match status" value="1"/>
</dbReference>
<dbReference type="InterPro" id="IPR043021">
    <property type="entry name" value="GCM_small"/>
</dbReference>
<dbReference type="PANTHER" id="PTHR12414">
    <property type="entry name" value="GLIAL CELLS MISSING RELATED/GLIDE"/>
    <property type="match status" value="1"/>
</dbReference>
<dbReference type="InterPro" id="IPR043020">
    <property type="entry name" value="GCM_large"/>
</dbReference>
<keyword evidence="10" id="KW-1185">Reference proteome</keyword>
<name>A0ABD1CRV0_CULPP</name>
<gene>
    <name evidence="9" type="ORF">pipiens_015135</name>
</gene>
<evidence type="ECO:0000313" key="10">
    <source>
        <dbReference type="Proteomes" id="UP001562425"/>
    </source>
</evidence>
<dbReference type="GO" id="GO:0008757">
    <property type="term" value="F:S-adenosylmethionine-dependent methyltransferase activity"/>
    <property type="evidence" value="ECO:0007669"/>
    <property type="project" value="UniProtKB-ARBA"/>
</dbReference>
<keyword evidence="2" id="KW-0805">Transcription regulation</keyword>
<dbReference type="Gene3D" id="2.170.270.10">
    <property type="entry name" value="SET domain"/>
    <property type="match status" value="1"/>
</dbReference>
<feature type="domain" description="SET" evidence="7">
    <location>
        <begin position="528"/>
        <end position="673"/>
    </location>
</feature>
<keyword evidence="3" id="KW-0238">DNA-binding</keyword>
<dbReference type="PROSITE" id="PS50807">
    <property type="entry name" value="GCM"/>
    <property type="match status" value="1"/>
</dbReference>
<dbReference type="Pfam" id="PF03615">
    <property type="entry name" value="GCM"/>
    <property type="match status" value="1"/>
</dbReference>
<keyword evidence="5" id="KW-0539">Nucleus</keyword>
<dbReference type="GO" id="GO:0008276">
    <property type="term" value="F:protein methyltransferase activity"/>
    <property type="evidence" value="ECO:0007669"/>
    <property type="project" value="UniProtKB-ARBA"/>
</dbReference>
<dbReference type="Pfam" id="PF00856">
    <property type="entry name" value="SET"/>
    <property type="match status" value="1"/>
</dbReference>
<evidence type="ECO:0000256" key="3">
    <source>
        <dbReference type="ARBA" id="ARBA00023125"/>
    </source>
</evidence>
<dbReference type="InterPro" id="IPR046341">
    <property type="entry name" value="SET_dom_sf"/>
</dbReference>
<evidence type="ECO:0000256" key="4">
    <source>
        <dbReference type="ARBA" id="ARBA00023163"/>
    </source>
</evidence>
<feature type="compositionally biased region" description="Polar residues" evidence="6">
    <location>
        <begin position="403"/>
        <end position="420"/>
    </location>
</feature>
<feature type="region of interest" description="Disordered" evidence="6">
    <location>
        <begin position="371"/>
        <end position="420"/>
    </location>
</feature>
<dbReference type="SUPFAM" id="SSF90073">
    <property type="entry name" value="GCM domain"/>
    <property type="match status" value="1"/>
</dbReference>
<dbReference type="Gene3D" id="3.30.70.3530">
    <property type="entry name" value="GCM motif"/>
    <property type="match status" value="1"/>
</dbReference>
<feature type="domain" description="GCM" evidence="8">
    <location>
        <begin position="3"/>
        <end position="162"/>
    </location>
</feature>
<dbReference type="SUPFAM" id="SSF82199">
    <property type="entry name" value="SET domain"/>
    <property type="match status" value="1"/>
</dbReference>
<evidence type="ECO:0000256" key="6">
    <source>
        <dbReference type="SAM" id="MobiDB-lite"/>
    </source>
</evidence>
<proteinExistence type="predicted"/>
<reference evidence="9 10" key="1">
    <citation type="submission" date="2024-05" db="EMBL/GenBank/DDBJ databases">
        <title>Culex pipiens pipiens assembly and annotation.</title>
        <authorList>
            <person name="Alout H."/>
            <person name="Durand T."/>
        </authorList>
    </citation>
    <scope>NUCLEOTIDE SEQUENCE [LARGE SCALE GENOMIC DNA]</scope>
    <source>
        <strain evidence="9">HA-2024</strain>
        <tissue evidence="9">Whole body</tissue>
    </source>
</reference>
<comment type="caution">
    <text evidence="9">The sequence shown here is derived from an EMBL/GenBank/DDBJ whole genome shotgun (WGS) entry which is preliminary data.</text>
</comment>
<protein>
    <recommendedName>
        <fullName evidence="11">Transcription factor glial cells missing</fullName>
    </recommendedName>
</protein>
<dbReference type="GO" id="GO:0006355">
    <property type="term" value="P:regulation of DNA-templated transcription"/>
    <property type="evidence" value="ECO:0007669"/>
    <property type="project" value="UniProtKB-ARBA"/>
</dbReference>
<keyword evidence="1" id="KW-0217">Developmental protein</keyword>
<keyword evidence="4" id="KW-0804">Transcription</keyword>
<evidence type="ECO:0000256" key="1">
    <source>
        <dbReference type="ARBA" id="ARBA00022473"/>
    </source>
</evidence>
<dbReference type="AlphaFoldDB" id="A0ABD1CRV0"/>
<dbReference type="InterPro" id="IPR003902">
    <property type="entry name" value="Tscrpt_reg_GCM"/>
</dbReference>
<dbReference type="PROSITE" id="PS50280">
    <property type="entry name" value="SET"/>
    <property type="match status" value="1"/>
</dbReference>
<evidence type="ECO:0000256" key="2">
    <source>
        <dbReference type="ARBA" id="ARBA00023015"/>
    </source>
</evidence>
<dbReference type="Proteomes" id="UP001562425">
    <property type="component" value="Unassembled WGS sequence"/>
</dbReference>
<dbReference type="InterPro" id="IPR039791">
    <property type="entry name" value="GCM"/>
</dbReference>